<dbReference type="GO" id="GO:0005669">
    <property type="term" value="C:transcription factor TFIID complex"/>
    <property type="evidence" value="ECO:0000318"/>
    <property type="project" value="GO_Central"/>
</dbReference>
<protein>
    <recommendedName>
        <fullName evidence="3">Transcription initiation factor TFIID subunit 8</fullName>
    </recommendedName>
</protein>
<keyword evidence="5" id="KW-0804">Transcription</keyword>
<comment type="subcellular location">
    <subcellularLocation>
        <location evidence="1">Nucleus</location>
    </subcellularLocation>
</comment>
<dbReference type="InterPro" id="IPR009072">
    <property type="entry name" value="Histone-fold"/>
</dbReference>
<keyword evidence="6" id="KW-0539">Nucleus</keyword>
<dbReference type="RefSeq" id="XP_042924239.1">
    <property type="nucleotide sequence ID" value="XM_043063533.1"/>
</dbReference>
<dbReference type="Gramene" id="PNW82864">
    <property type="protein sequence ID" value="PNW82864"/>
    <property type="gene ID" value="CHLRE_06g297550v5"/>
</dbReference>
<gene>
    <name evidence="9" type="ORF">CHLRE_06g297550v5</name>
</gene>
<feature type="compositionally biased region" description="Basic and acidic residues" evidence="7">
    <location>
        <begin position="305"/>
        <end position="314"/>
    </location>
</feature>
<dbReference type="SUPFAM" id="SSF47113">
    <property type="entry name" value="Histone-fold"/>
    <property type="match status" value="1"/>
</dbReference>
<name>A0A2K3DQQ5_CHLRE</name>
<dbReference type="Pfam" id="PF07524">
    <property type="entry name" value="Bromo_TP"/>
    <property type="match status" value="1"/>
</dbReference>
<evidence type="ECO:0000256" key="5">
    <source>
        <dbReference type="ARBA" id="ARBA00023163"/>
    </source>
</evidence>
<accession>A0A2K3DQQ5</accession>
<evidence type="ECO:0000313" key="9">
    <source>
        <dbReference type="EMBL" id="PNW82864.1"/>
    </source>
</evidence>
<dbReference type="InterPro" id="IPR037818">
    <property type="entry name" value="TAF8"/>
</dbReference>
<dbReference type="Gene3D" id="1.10.20.10">
    <property type="entry name" value="Histone, subunit A"/>
    <property type="match status" value="1"/>
</dbReference>
<organism evidence="9 10">
    <name type="scientific">Chlamydomonas reinhardtii</name>
    <name type="common">Chlamydomonas smithii</name>
    <dbReference type="NCBI Taxonomy" id="3055"/>
    <lineage>
        <taxon>Eukaryota</taxon>
        <taxon>Viridiplantae</taxon>
        <taxon>Chlorophyta</taxon>
        <taxon>core chlorophytes</taxon>
        <taxon>Chlorophyceae</taxon>
        <taxon>CS clade</taxon>
        <taxon>Chlamydomonadales</taxon>
        <taxon>Chlamydomonadaceae</taxon>
        <taxon>Chlamydomonas</taxon>
    </lineage>
</organism>
<feature type="region of interest" description="Disordered" evidence="7">
    <location>
        <begin position="366"/>
        <end position="391"/>
    </location>
</feature>
<reference evidence="9 10" key="1">
    <citation type="journal article" date="2007" name="Science">
        <title>The Chlamydomonas genome reveals the evolution of key animal and plant functions.</title>
        <authorList>
            <person name="Merchant S.S."/>
            <person name="Prochnik S.E."/>
            <person name="Vallon O."/>
            <person name="Harris E.H."/>
            <person name="Karpowicz S.J."/>
            <person name="Witman G.B."/>
            <person name="Terry A."/>
            <person name="Salamov A."/>
            <person name="Fritz-Laylin L.K."/>
            <person name="Marechal-Drouard L."/>
            <person name="Marshall W.F."/>
            <person name="Qu L.H."/>
            <person name="Nelson D.R."/>
            <person name="Sanderfoot A.A."/>
            <person name="Spalding M.H."/>
            <person name="Kapitonov V.V."/>
            <person name="Ren Q."/>
            <person name="Ferris P."/>
            <person name="Lindquist E."/>
            <person name="Shapiro H."/>
            <person name="Lucas S.M."/>
            <person name="Grimwood J."/>
            <person name="Schmutz J."/>
            <person name="Cardol P."/>
            <person name="Cerutti H."/>
            <person name="Chanfreau G."/>
            <person name="Chen C.L."/>
            <person name="Cognat V."/>
            <person name="Croft M.T."/>
            <person name="Dent R."/>
            <person name="Dutcher S."/>
            <person name="Fernandez E."/>
            <person name="Fukuzawa H."/>
            <person name="Gonzalez-Ballester D."/>
            <person name="Gonzalez-Halphen D."/>
            <person name="Hallmann A."/>
            <person name="Hanikenne M."/>
            <person name="Hippler M."/>
            <person name="Inwood W."/>
            <person name="Jabbari K."/>
            <person name="Kalanon M."/>
            <person name="Kuras R."/>
            <person name="Lefebvre P.A."/>
            <person name="Lemaire S.D."/>
            <person name="Lobanov A.V."/>
            <person name="Lohr M."/>
            <person name="Manuell A."/>
            <person name="Meier I."/>
            <person name="Mets L."/>
            <person name="Mittag M."/>
            <person name="Mittelmeier T."/>
            <person name="Moroney J.V."/>
            <person name="Moseley J."/>
            <person name="Napoli C."/>
            <person name="Nedelcu A.M."/>
            <person name="Niyogi K."/>
            <person name="Novoselov S.V."/>
            <person name="Paulsen I.T."/>
            <person name="Pazour G."/>
            <person name="Purton S."/>
            <person name="Ral J.P."/>
            <person name="Riano-Pachon D.M."/>
            <person name="Riekhof W."/>
            <person name="Rymarquis L."/>
            <person name="Schroda M."/>
            <person name="Stern D."/>
            <person name="Umen J."/>
            <person name="Willows R."/>
            <person name="Wilson N."/>
            <person name="Zimmer S.L."/>
            <person name="Allmer J."/>
            <person name="Balk J."/>
            <person name="Bisova K."/>
            <person name="Chen C.J."/>
            <person name="Elias M."/>
            <person name="Gendler K."/>
            <person name="Hauser C."/>
            <person name="Lamb M.R."/>
            <person name="Ledford H."/>
            <person name="Long J.C."/>
            <person name="Minagawa J."/>
            <person name="Page M.D."/>
            <person name="Pan J."/>
            <person name="Pootakham W."/>
            <person name="Roje S."/>
            <person name="Rose A."/>
            <person name="Stahlberg E."/>
            <person name="Terauchi A.M."/>
            <person name="Yang P."/>
            <person name="Ball S."/>
            <person name="Bowler C."/>
            <person name="Dieckmann C.L."/>
            <person name="Gladyshev V.N."/>
            <person name="Green P."/>
            <person name="Jorgensen R."/>
            <person name="Mayfield S."/>
            <person name="Mueller-Roeber B."/>
            <person name="Rajamani S."/>
            <person name="Sayre R.T."/>
            <person name="Brokstein P."/>
            <person name="Dubchak I."/>
            <person name="Goodstein D."/>
            <person name="Hornick L."/>
            <person name="Huang Y.W."/>
            <person name="Jhaveri J."/>
            <person name="Luo Y."/>
            <person name="Martinez D."/>
            <person name="Ngau W.C."/>
            <person name="Otillar B."/>
            <person name="Poliakov A."/>
            <person name="Porter A."/>
            <person name="Szajkowski L."/>
            <person name="Werner G."/>
            <person name="Zhou K."/>
            <person name="Grigoriev I.V."/>
            <person name="Rokhsar D.S."/>
            <person name="Grossman A.R."/>
        </authorList>
    </citation>
    <scope>NUCLEOTIDE SEQUENCE [LARGE SCALE GENOMIC DNA]</scope>
    <source>
        <strain evidence="10">CC-503</strain>
    </source>
</reference>
<evidence type="ECO:0000256" key="3">
    <source>
        <dbReference type="ARBA" id="ARBA00017307"/>
    </source>
</evidence>
<dbReference type="EMBL" id="CM008967">
    <property type="protein sequence ID" value="PNW82864.1"/>
    <property type="molecule type" value="Genomic_DNA"/>
</dbReference>
<dbReference type="OrthoDB" id="436852at2759"/>
<dbReference type="OMA" id="DMGTSMD"/>
<dbReference type="PANTHER" id="PTHR46338:SF1">
    <property type="entry name" value="TRANSCRIPTION INITIATION FACTOR TFIID SUBUNIT 8"/>
    <property type="match status" value="1"/>
</dbReference>
<dbReference type="GO" id="GO:0046982">
    <property type="term" value="F:protein heterodimerization activity"/>
    <property type="evidence" value="ECO:0007669"/>
    <property type="project" value="InterPro"/>
</dbReference>
<comment type="similarity">
    <text evidence="2">Belongs to the TAF8 family.</text>
</comment>
<evidence type="ECO:0000256" key="7">
    <source>
        <dbReference type="SAM" id="MobiDB-lite"/>
    </source>
</evidence>
<evidence type="ECO:0000256" key="2">
    <source>
        <dbReference type="ARBA" id="ARBA00008767"/>
    </source>
</evidence>
<dbReference type="STRING" id="3055.A0A2K3DQQ5"/>
<feature type="region of interest" description="Disordered" evidence="7">
    <location>
        <begin position="216"/>
        <end position="238"/>
    </location>
</feature>
<dbReference type="GO" id="GO:0006366">
    <property type="term" value="P:transcription by RNA polymerase II"/>
    <property type="evidence" value="ECO:0000318"/>
    <property type="project" value="GO_Central"/>
</dbReference>
<dbReference type="CDD" id="cd08049">
    <property type="entry name" value="TAF8"/>
    <property type="match status" value="1"/>
</dbReference>
<feature type="region of interest" description="Disordered" evidence="7">
    <location>
        <begin position="289"/>
        <end position="314"/>
    </location>
</feature>
<dbReference type="GeneID" id="5717035"/>
<feature type="domain" description="Bromodomain associated" evidence="8">
    <location>
        <begin position="3"/>
        <end position="79"/>
    </location>
</feature>
<evidence type="ECO:0000256" key="6">
    <source>
        <dbReference type="ARBA" id="ARBA00023242"/>
    </source>
</evidence>
<evidence type="ECO:0000313" key="10">
    <source>
        <dbReference type="Proteomes" id="UP000006906"/>
    </source>
</evidence>
<keyword evidence="10" id="KW-1185">Reference proteome</keyword>
<dbReference type="AlphaFoldDB" id="A0A2K3DQQ5"/>
<evidence type="ECO:0000256" key="1">
    <source>
        <dbReference type="ARBA" id="ARBA00004123"/>
    </source>
</evidence>
<dbReference type="KEGG" id="cre:CHLRE_06g297550v5"/>
<dbReference type="Proteomes" id="UP000006906">
    <property type="component" value="Chromosome 6"/>
</dbReference>
<dbReference type="InParanoid" id="A0A2K3DQQ5"/>
<dbReference type="PANTHER" id="PTHR46338">
    <property type="entry name" value="TRANSCRIPTION INITIATION FACTOR TFIID SUBUNIT 8"/>
    <property type="match status" value="1"/>
</dbReference>
<dbReference type="InterPro" id="IPR006565">
    <property type="entry name" value="BTP"/>
</dbReference>
<evidence type="ECO:0000259" key="8">
    <source>
        <dbReference type="SMART" id="SM00576"/>
    </source>
</evidence>
<dbReference type="InterPro" id="IPR019473">
    <property type="entry name" value="TFIID_su8_C"/>
</dbReference>
<evidence type="ECO:0000256" key="4">
    <source>
        <dbReference type="ARBA" id="ARBA00023015"/>
    </source>
</evidence>
<dbReference type="ExpressionAtlas" id="A0A2K3DQQ5">
    <property type="expression patterns" value="baseline"/>
</dbReference>
<feature type="compositionally biased region" description="Gly residues" evidence="7">
    <location>
        <begin position="218"/>
        <end position="238"/>
    </location>
</feature>
<keyword evidence="4" id="KW-0805">Transcription regulation</keyword>
<dbReference type="Pfam" id="PF10406">
    <property type="entry name" value="TAF8_C"/>
    <property type="match status" value="1"/>
</dbReference>
<proteinExistence type="inferred from homology"/>
<sequence>MAEDYSRRVARVVAAQMAELTGFEAAQESAVEILAELLIKYIQEVCTAAHSYAELSHRTDMNICDLNLALGDMGTSMDDLRKYLDSWIAEQGRGTFDQGFVHPLPPEYPIRAPGRTLPSWEERREEAPAHIPSWLPAFPDRHTYVRTPAFPGHEEDPVKQSEVIRQTRRQAAKTTLAFKQQLLAVPPHPANAAIGSNPFLSVPTVELVGPSTTAAAGNSGGAGGPAGAGAGAAGAGAAGAGAAAGDKEEAGGRAGVAGDGAGGSGAGAAGAGLAKEVVYPASTAFEPVVGPVPMDEGGPGAGGGGEDRRREMDTTVKWQQVQDAPSGSSALGLPAGYTLDLATRVQRQGQAFAAKRVVEDAYAARAAEESHGPRFGTGRSRASRYDTGDERKKAEHILAQAAEVKGHGGDHMFVD</sequence>
<dbReference type="SMART" id="SM00576">
    <property type="entry name" value="BTP"/>
    <property type="match status" value="1"/>
</dbReference>